<dbReference type="Proteomes" id="UP000198407">
    <property type="component" value="Unassembled WGS sequence"/>
</dbReference>
<reference evidence="2" key="1">
    <citation type="submission" date="2017-06" db="EMBL/GenBank/DDBJ databases">
        <authorList>
            <person name="Varghese N."/>
            <person name="Submissions S."/>
        </authorList>
    </citation>
    <scope>NUCLEOTIDE SEQUENCE [LARGE SCALE GENOMIC DNA]</scope>
    <source>
        <strain evidence="2">DSM 22348</strain>
    </source>
</reference>
<dbReference type="STRING" id="1215104.GCA_000730585_03113"/>
<gene>
    <name evidence="1" type="ORF">SAMN05444352_106113</name>
</gene>
<evidence type="ECO:0000313" key="2">
    <source>
        <dbReference type="Proteomes" id="UP000198407"/>
    </source>
</evidence>
<organism evidence="1 2">
    <name type="scientific">Pseudomonas japonica</name>
    <dbReference type="NCBI Taxonomy" id="256466"/>
    <lineage>
        <taxon>Bacteria</taxon>
        <taxon>Pseudomonadati</taxon>
        <taxon>Pseudomonadota</taxon>
        <taxon>Gammaproteobacteria</taxon>
        <taxon>Pseudomonadales</taxon>
        <taxon>Pseudomonadaceae</taxon>
        <taxon>Pseudomonas</taxon>
    </lineage>
</organism>
<proteinExistence type="predicted"/>
<name>A0A239DJK7_9PSED</name>
<keyword evidence="2" id="KW-1185">Reference proteome</keyword>
<dbReference type="EMBL" id="FZOL01000006">
    <property type="protein sequence ID" value="SNS32429.1"/>
    <property type="molecule type" value="Genomic_DNA"/>
</dbReference>
<accession>A0A239DJK7</accession>
<dbReference type="OrthoDB" id="5592031at2"/>
<dbReference type="AlphaFoldDB" id="A0A239DJK7"/>
<evidence type="ECO:0000313" key="1">
    <source>
        <dbReference type="EMBL" id="SNS32429.1"/>
    </source>
</evidence>
<protein>
    <submittedName>
        <fullName evidence="1">Uncharacterized protein</fullName>
    </submittedName>
</protein>
<sequence length="86" mass="9495">MSAVQQHLRRCAGLFRLGRDVEAAVAMVEPLEIAARQFAEAPPAVQAQFATLFGQLLAAQQRQDWIDLADSLEYELVNLIEQAVSV</sequence>
<dbReference type="RefSeq" id="WP_042124603.1">
    <property type="nucleotide sequence ID" value="NZ_FZOL01000006.1"/>
</dbReference>